<organism evidence="1 2">
    <name type="scientific">Puccinia striiformis f. sp. tritici PST-78</name>
    <dbReference type="NCBI Taxonomy" id="1165861"/>
    <lineage>
        <taxon>Eukaryota</taxon>
        <taxon>Fungi</taxon>
        <taxon>Dikarya</taxon>
        <taxon>Basidiomycota</taxon>
        <taxon>Pucciniomycotina</taxon>
        <taxon>Pucciniomycetes</taxon>
        <taxon>Pucciniales</taxon>
        <taxon>Pucciniaceae</taxon>
        <taxon>Puccinia</taxon>
    </lineage>
</organism>
<accession>A0A0L0UIP6</accession>
<reference evidence="2" key="1">
    <citation type="submission" date="2014-03" db="EMBL/GenBank/DDBJ databases">
        <title>The Genome Sequence of Puccinia striiformis f. sp. tritici PST-78.</title>
        <authorList>
            <consortium name="The Broad Institute Genome Sequencing Platform"/>
            <person name="Cuomo C."/>
            <person name="Hulbert S."/>
            <person name="Chen X."/>
            <person name="Walker B."/>
            <person name="Young S.K."/>
            <person name="Zeng Q."/>
            <person name="Gargeya S."/>
            <person name="Fitzgerald M."/>
            <person name="Haas B."/>
            <person name="Abouelleil A."/>
            <person name="Alvarado L."/>
            <person name="Arachchi H.M."/>
            <person name="Berlin A.M."/>
            <person name="Chapman S.B."/>
            <person name="Goldberg J."/>
            <person name="Griggs A."/>
            <person name="Gujja S."/>
            <person name="Hansen M."/>
            <person name="Howarth C."/>
            <person name="Imamovic A."/>
            <person name="Larimer J."/>
            <person name="McCowan C."/>
            <person name="Montmayeur A."/>
            <person name="Murphy C."/>
            <person name="Neiman D."/>
            <person name="Pearson M."/>
            <person name="Priest M."/>
            <person name="Roberts A."/>
            <person name="Saif S."/>
            <person name="Shea T."/>
            <person name="Sisk P."/>
            <person name="Sykes S."/>
            <person name="Wortman J."/>
            <person name="Nusbaum C."/>
            <person name="Birren B."/>
        </authorList>
    </citation>
    <scope>NUCLEOTIDE SEQUENCE [LARGE SCALE GENOMIC DNA]</scope>
    <source>
        <strain evidence="2">race PST-78</strain>
    </source>
</reference>
<feature type="non-terminal residue" evidence="1">
    <location>
        <position position="1"/>
    </location>
</feature>
<proteinExistence type="predicted"/>
<keyword evidence="2" id="KW-1185">Reference proteome</keyword>
<evidence type="ECO:0000313" key="2">
    <source>
        <dbReference type="Proteomes" id="UP000054564"/>
    </source>
</evidence>
<protein>
    <submittedName>
        <fullName evidence="1">Uncharacterized protein</fullName>
    </submittedName>
</protein>
<dbReference type="Proteomes" id="UP000054564">
    <property type="component" value="Unassembled WGS sequence"/>
</dbReference>
<gene>
    <name evidence="1" type="ORF">PSTG_20059</name>
</gene>
<comment type="caution">
    <text evidence="1">The sequence shown here is derived from an EMBL/GenBank/DDBJ whole genome shotgun (WGS) entry which is preliminary data.</text>
</comment>
<name>A0A0L0UIP6_9BASI</name>
<sequence length="57" mass="6285">TLVRMSPYGLWKDTWPAYNSSKEGTILLTGGLPGMRSRLLFTMQGHNCCSHLQDTGG</sequence>
<dbReference type="EMBL" id="AJIL01009024">
    <property type="protein sequence ID" value="KNE86579.1"/>
    <property type="molecule type" value="Genomic_DNA"/>
</dbReference>
<evidence type="ECO:0000313" key="1">
    <source>
        <dbReference type="EMBL" id="KNE86579.1"/>
    </source>
</evidence>
<dbReference type="AlphaFoldDB" id="A0A0L0UIP6"/>